<feature type="non-terminal residue" evidence="1">
    <location>
        <position position="1"/>
    </location>
</feature>
<accession>A0A0F8XYL1</accession>
<comment type="caution">
    <text evidence="1">The sequence shown here is derived from an EMBL/GenBank/DDBJ whole genome shotgun (WGS) entry which is preliminary data.</text>
</comment>
<evidence type="ECO:0008006" key="2">
    <source>
        <dbReference type="Google" id="ProtNLM"/>
    </source>
</evidence>
<protein>
    <recommendedName>
        <fullName evidence="2">Right handed beta helix domain-containing protein</fullName>
    </recommendedName>
</protein>
<name>A0A0F8XYL1_9ZZZZ</name>
<evidence type="ECO:0000313" key="1">
    <source>
        <dbReference type="EMBL" id="KKK74187.1"/>
    </source>
</evidence>
<reference evidence="1" key="1">
    <citation type="journal article" date="2015" name="Nature">
        <title>Complex archaea that bridge the gap between prokaryotes and eukaryotes.</title>
        <authorList>
            <person name="Spang A."/>
            <person name="Saw J.H."/>
            <person name="Jorgensen S.L."/>
            <person name="Zaremba-Niedzwiedzka K."/>
            <person name="Martijn J."/>
            <person name="Lind A.E."/>
            <person name="van Eijk R."/>
            <person name="Schleper C."/>
            <person name="Guy L."/>
            <person name="Ettema T.J."/>
        </authorList>
    </citation>
    <scope>NUCLEOTIDE SEQUENCE</scope>
</reference>
<dbReference type="InterPro" id="IPR011050">
    <property type="entry name" value="Pectin_lyase_fold/virulence"/>
</dbReference>
<dbReference type="EMBL" id="LAZR01056443">
    <property type="protein sequence ID" value="KKK74187.1"/>
    <property type="molecule type" value="Genomic_DNA"/>
</dbReference>
<organism evidence="1">
    <name type="scientific">marine sediment metagenome</name>
    <dbReference type="NCBI Taxonomy" id="412755"/>
    <lineage>
        <taxon>unclassified sequences</taxon>
        <taxon>metagenomes</taxon>
        <taxon>ecological metagenomes</taxon>
    </lineage>
</organism>
<gene>
    <name evidence="1" type="ORF">LCGC14_2886300</name>
</gene>
<proteinExistence type="predicted"/>
<sequence>GRDANNNALINMLIMDGLYLTDCAFFSAVAQGSLVANLVGTAVTNIEVKDCYFYNNKDAATCIAFSDAGGNSGVFRDCTFGSLDSAGFMAGGANATGAHFFNCFGSGEAEKYGAAMGGTATSVN</sequence>
<dbReference type="SUPFAM" id="SSF51126">
    <property type="entry name" value="Pectin lyase-like"/>
    <property type="match status" value="1"/>
</dbReference>
<dbReference type="AlphaFoldDB" id="A0A0F8XYL1"/>